<dbReference type="eggNOG" id="ENOG502SVME">
    <property type="taxonomic scope" value="Eukaryota"/>
</dbReference>
<dbReference type="HOGENOM" id="CLU_1065474_0_0_1"/>
<dbReference type="Proteomes" id="UP000015100">
    <property type="component" value="Unassembled WGS sequence"/>
</dbReference>
<dbReference type="OrthoDB" id="5282072at2759"/>
<evidence type="ECO:0000259" key="1">
    <source>
        <dbReference type="Pfam" id="PF01814"/>
    </source>
</evidence>
<reference evidence="2 3" key="1">
    <citation type="journal article" date="2013" name="PLoS Genet.">
        <title>Genomic mechanisms accounting for the adaptation to parasitism in nematode-trapping fungi.</title>
        <authorList>
            <person name="Meerupati T."/>
            <person name="Andersson K.M."/>
            <person name="Friman E."/>
            <person name="Kumar D."/>
            <person name="Tunlid A."/>
            <person name="Ahren D."/>
        </authorList>
    </citation>
    <scope>NUCLEOTIDE SEQUENCE [LARGE SCALE GENOMIC DNA]</scope>
    <source>
        <strain evidence="2 3">CBS 200.50</strain>
    </source>
</reference>
<dbReference type="InterPro" id="IPR012312">
    <property type="entry name" value="Hemerythrin-like"/>
</dbReference>
<protein>
    <recommendedName>
        <fullName evidence="1">Hemerythrin-like domain-containing protein</fullName>
    </recommendedName>
</protein>
<comment type="caution">
    <text evidence="2">The sequence shown here is derived from an EMBL/GenBank/DDBJ whole genome shotgun (WGS) entry which is preliminary data.</text>
</comment>
<sequence>MAQLQYNDLNADKFPDPVEPIKIDKFNISAATVDMKDPITASMIGLFTVHALIRRSLRCVARQARSVEASQRPAFVTYAKATFHVLESHHGHEENLWFPLMKPYIDFAESSHEHEEIESLLHQNIEYMKVCEEHVKGGPKSPEWPGEEISSTTERLLELLLPHLQKEETLASLYGRRVPLSIYEEFEKKIQKAVMDEMKKQGMIWSAAYQFRHFNAKEKEIWPPMPKLVRMVFELFGWLGYGKILAFGPTEEELQN</sequence>
<accession>S8ARP5</accession>
<evidence type="ECO:0000313" key="3">
    <source>
        <dbReference type="Proteomes" id="UP000015100"/>
    </source>
</evidence>
<reference evidence="3" key="2">
    <citation type="submission" date="2013-04" db="EMBL/GenBank/DDBJ databases">
        <title>Genomic mechanisms accounting for the adaptation to parasitism in nematode-trapping fungi.</title>
        <authorList>
            <person name="Ahren D.G."/>
        </authorList>
    </citation>
    <scope>NUCLEOTIDE SEQUENCE [LARGE SCALE GENOMIC DNA]</scope>
    <source>
        <strain evidence="3">CBS 200.50</strain>
    </source>
</reference>
<dbReference type="EMBL" id="AQGS01000070">
    <property type="protein sequence ID" value="EPS43691.1"/>
    <property type="molecule type" value="Genomic_DNA"/>
</dbReference>
<keyword evidence="3" id="KW-1185">Reference proteome</keyword>
<feature type="domain" description="Hemerythrin-like" evidence="1">
    <location>
        <begin position="49"/>
        <end position="169"/>
    </location>
</feature>
<organism evidence="2 3">
    <name type="scientific">Dactylellina haptotyla (strain CBS 200.50)</name>
    <name type="common">Nematode-trapping fungus</name>
    <name type="synonym">Monacrosporium haptotylum</name>
    <dbReference type="NCBI Taxonomy" id="1284197"/>
    <lineage>
        <taxon>Eukaryota</taxon>
        <taxon>Fungi</taxon>
        <taxon>Dikarya</taxon>
        <taxon>Ascomycota</taxon>
        <taxon>Pezizomycotina</taxon>
        <taxon>Orbiliomycetes</taxon>
        <taxon>Orbiliales</taxon>
        <taxon>Orbiliaceae</taxon>
        <taxon>Dactylellina</taxon>
    </lineage>
</organism>
<dbReference type="OMA" id="TEALHMH"/>
<dbReference type="Pfam" id="PF01814">
    <property type="entry name" value="Hemerythrin"/>
    <property type="match status" value="1"/>
</dbReference>
<gene>
    <name evidence="2" type="ORF">H072_2290</name>
</gene>
<dbReference type="Gene3D" id="1.20.120.520">
    <property type="entry name" value="nmb1532 protein domain like"/>
    <property type="match status" value="1"/>
</dbReference>
<evidence type="ECO:0000313" key="2">
    <source>
        <dbReference type="EMBL" id="EPS43691.1"/>
    </source>
</evidence>
<dbReference type="AlphaFoldDB" id="S8ARP5"/>
<dbReference type="STRING" id="1284197.S8ARP5"/>
<proteinExistence type="predicted"/>
<name>S8ARP5_DACHA</name>